<dbReference type="Gramene" id="GBG82021">
    <property type="protein sequence ID" value="GBG82021"/>
    <property type="gene ID" value="CBR_g34201"/>
</dbReference>
<dbReference type="Proteomes" id="UP000265515">
    <property type="component" value="Unassembled WGS sequence"/>
</dbReference>
<feature type="compositionally biased region" description="Polar residues" evidence="1">
    <location>
        <begin position="1038"/>
        <end position="1051"/>
    </location>
</feature>
<feature type="compositionally biased region" description="Basic and acidic residues" evidence="1">
    <location>
        <begin position="677"/>
        <end position="695"/>
    </location>
</feature>
<reference evidence="2 3" key="1">
    <citation type="journal article" date="2018" name="Cell">
        <title>The Chara Genome: Secondary Complexity and Implications for Plant Terrestrialization.</title>
        <authorList>
            <person name="Nishiyama T."/>
            <person name="Sakayama H."/>
            <person name="Vries J.D."/>
            <person name="Buschmann H."/>
            <person name="Saint-Marcoux D."/>
            <person name="Ullrich K.K."/>
            <person name="Haas F.B."/>
            <person name="Vanderstraeten L."/>
            <person name="Becker D."/>
            <person name="Lang D."/>
            <person name="Vosolsobe S."/>
            <person name="Rombauts S."/>
            <person name="Wilhelmsson P.K.I."/>
            <person name="Janitza P."/>
            <person name="Kern R."/>
            <person name="Heyl A."/>
            <person name="Rumpler F."/>
            <person name="Villalobos L.I.A.C."/>
            <person name="Clay J.M."/>
            <person name="Skokan R."/>
            <person name="Toyoda A."/>
            <person name="Suzuki Y."/>
            <person name="Kagoshima H."/>
            <person name="Schijlen E."/>
            <person name="Tajeshwar N."/>
            <person name="Catarino B."/>
            <person name="Hetherington A.J."/>
            <person name="Saltykova A."/>
            <person name="Bonnot C."/>
            <person name="Breuninger H."/>
            <person name="Symeonidi A."/>
            <person name="Radhakrishnan G.V."/>
            <person name="Van Nieuwerburgh F."/>
            <person name="Deforce D."/>
            <person name="Chang C."/>
            <person name="Karol K.G."/>
            <person name="Hedrich R."/>
            <person name="Ulvskov P."/>
            <person name="Glockner G."/>
            <person name="Delwiche C.F."/>
            <person name="Petrasek J."/>
            <person name="Van de Peer Y."/>
            <person name="Friml J."/>
            <person name="Beilby M."/>
            <person name="Dolan L."/>
            <person name="Kohara Y."/>
            <person name="Sugano S."/>
            <person name="Fujiyama A."/>
            <person name="Delaux P.-M."/>
            <person name="Quint M."/>
            <person name="TheiBen G."/>
            <person name="Hagemann M."/>
            <person name="Harholt J."/>
            <person name="Dunand C."/>
            <person name="Zachgo S."/>
            <person name="Langdale J."/>
            <person name="Maumus F."/>
            <person name="Straeten D.V.D."/>
            <person name="Gould S.B."/>
            <person name="Rensing S.A."/>
        </authorList>
    </citation>
    <scope>NUCLEOTIDE SEQUENCE [LARGE SCALE GENOMIC DNA]</scope>
    <source>
        <strain evidence="2 3">S276</strain>
    </source>
</reference>
<dbReference type="InterPro" id="IPR012337">
    <property type="entry name" value="RNaseH-like_sf"/>
</dbReference>
<feature type="compositionally biased region" description="Basic residues" evidence="1">
    <location>
        <begin position="1526"/>
        <end position="1538"/>
    </location>
</feature>
<feature type="compositionally biased region" description="Basic and acidic residues" evidence="1">
    <location>
        <begin position="186"/>
        <end position="195"/>
    </location>
</feature>
<feature type="region of interest" description="Disordered" evidence="1">
    <location>
        <begin position="1315"/>
        <end position="1349"/>
    </location>
</feature>
<comment type="caution">
    <text evidence="2">The sequence shown here is derived from an EMBL/GenBank/DDBJ whole genome shotgun (WGS) entry which is preliminary data.</text>
</comment>
<protein>
    <recommendedName>
        <fullName evidence="4">DUF659 domain-containing protein</fullName>
    </recommendedName>
</protein>
<organism evidence="2 3">
    <name type="scientific">Chara braunii</name>
    <name type="common">Braun's stonewort</name>
    <dbReference type="NCBI Taxonomy" id="69332"/>
    <lineage>
        <taxon>Eukaryota</taxon>
        <taxon>Viridiplantae</taxon>
        <taxon>Streptophyta</taxon>
        <taxon>Charophyceae</taxon>
        <taxon>Charales</taxon>
        <taxon>Characeae</taxon>
        <taxon>Chara</taxon>
    </lineage>
</organism>
<name>A0A388LID9_CHABU</name>
<keyword evidence="3" id="KW-1185">Reference proteome</keyword>
<evidence type="ECO:0000256" key="1">
    <source>
        <dbReference type="SAM" id="MobiDB-lite"/>
    </source>
</evidence>
<feature type="compositionally biased region" description="Basic and acidic residues" evidence="1">
    <location>
        <begin position="1022"/>
        <end position="1031"/>
    </location>
</feature>
<feature type="region of interest" description="Disordered" evidence="1">
    <location>
        <begin position="1451"/>
        <end position="1489"/>
    </location>
</feature>
<dbReference type="STRING" id="69332.A0A388LID9"/>
<feature type="region of interest" description="Disordered" evidence="1">
    <location>
        <begin position="983"/>
        <end position="1149"/>
    </location>
</feature>
<evidence type="ECO:0008006" key="4">
    <source>
        <dbReference type="Google" id="ProtNLM"/>
    </source>
</evidence>
<feature type="compositionally biased region" description="Gly residues" evidence="1">
    <location>
        <begin position="1402"/>
        <end position="1416"/>
    </location>
</feature>
<feature type="compositionally biased region" description="Polar residues" evidence="1">
    <location>
        <begin position="827"/>
        <end position="839"/>
    </location>
</feature>
<feature type="region of interest" description="Disordered" evidence="1">
    <location>
        <begin position="138"/>
        <end position="209"/>
    </location>
</feature>
<gene>
    <name evidence="2" type="ORF">CBR_g34201</name>
</gene>
<proteinExistence type="predicted"/>
<dbReference type="SUPFAM" id="SSF53098">
    <property type="entry name" value="Ribonuclease H-like"/>
    <property type="match status" value="1"/>
</dbReference>
<feature type="region of interest" description="Disordered" evidence="1">
    <location>
        <begin position="1509"/>
        <end position="1556"/>
    </location>
</feature>
<feature type="compositionally biased region" description="Basic and acidic residues" evidence="1">
    <location>
        <begin position="138"/>
        <end position="148"/>
    </location>
</feature>
<sequence>MPRSQSRVFEDGGEDENRKVQKKCCVYKYIHVGQSLGERFRGNRMLKCVFCRHEFQGNQFVAARHFHQGKGCPEVTDEALVDIHYNSEYKMSDKFLERIQRFEELHGAAPVMDEGGEGEMRDAGEQIDVDNDVKEVARAGSSGRERGKGIVSEPGGQQGQYFASAHVSARTRAGADTTEAGASAGKRKEREEGDRPTAAAAAQKRMRQNTITESFTSKWQMEFKKKWLRFVYSQRLAFNVFRSEPWLDVVWHFRDLPGPVFDDFSPKWVNAICTDSASAYVAAANLLQGPEQRPEHRRITWLPCAVHVCNKILSDIGCSGPWSKDIIVRGGAVVRFIKEHDATLHIFRGESSQMGLIYPCETRFASVFAMVERLLAVRSALERTVDGDTWGMVPWDHSVRQLARWVRWQVRHGSWWDSMGMLFRIMEPVYDLLRRLDRGGLHMSRVVEWTQDLARQVAEEVCALPADLAHYIVQRVQARCAHMLELAHAAAHLLCLSRRDLRYFEGVVSDYDASLVREAETYILSQTGFGVASRDYETACAQLHDFHTRRGTIAWGGRDGDRDAQRCRGDAETYESGCWWSRYGQCAPQLQVIALRMMYMWTCSSPPERNCAVHEGVQTKKRNRLEFEKVAKLVEISANVRLLSHQRAGRGFALPWTLDESLLDVEGGIGIHPSWKGTDESRTREEVEDQRRSWQRDPCGSRAPPGDVGDVFGTQAATLHPYPRDDSDSEGHEDEDEPTGPASATPAADERDEWSDPEDVRRRSGGDDLFVRVDLEEESGGRHGSPSKRPRPTSTAPLLAERETDPRSAPLRGAESGIGHRPLGRSGTASSTALPTSTEQLHRQPAGADRLQRLVRVPRQRLEDRLEGGPMPVQGDDGDRQGLVGGDGGALAGGGGGVEVDAAVEGIPMGGGGGFSEFDDMGMPPGESDLLGQIGFADPSSFSPAMRAEVMLGAEGDEDRTPPGETFAERLDRLDSRRACLMAQRDPRTQELARLAAEDRQRQLGTYTPASVDVGPAAHTDTPAEVHDTTQREAASAEVSSTGVDVQQGTHESGLAPTEEPRLEPAQPPAVQLRPEDTLQEVPGMPLPAGSVEGAVHMSPDGGDSADHRGDGAVAGAVGVGGSEVPPVADPMSTSGGGDPAQVDRRDADGQKMPQTLVVHTAVGPVGPHQAPFLEGYRRPAHGGGPVEEQRVGRGACIPPVPTFAPSRTRPEIRHVATPRGSLPFGFMTAEELEDHGKRDLTEIDQRVLRSVPEEGKLPHVQDLSWGPASPSLPFGCSIAAPSGGALGGLPSGGSVAAASGGAAGDLPFGGSVAAPSGGAAGPSSPLSAAPREGGSLTPRWVARRRRHTTQRARELLDTIMFGRTDRPWSETRRVTTVSAGRQPGLRGVSTSVRRRDVVVAGFGGRGGGDGGSGGDGDGKREGAGGATTSAVDPPLTYNLREASITLEEPGVVTRLRQARHMPLDRRQEGETSGTDGLPMARESRRRDDLAAAAIKTVRGRRVIMHDDLDELPVAPGPSAGGCGGQRKRDRGGGRGRSHGGVSHRSERDPRAHDDR</sequence>
<accession>A0A388LID9</accession>
<feature type="compositionally biased region" description="Basic and acidic residues" evidence="1">
    <location>
        <begin position="985"/>
        <end position="1002"/>
    </location>
</feature>
<dbReference type="PANTHER" id="PTHR32166:SF123">
    <property type="entry name" value="BED-TYPE DOMAIN-CONTAINING PROTEIN"/>
    <property type="match status" value="1"/>
</dbReference>
<evidence type="ECO:0000313" key="2">
    <source>
        <dbReference type="EMBL" id="GBG82021.1"/>
    </source>
</evidence>
<evidence type="ECO:0000313" key="3">
    <source>
        <dbReference type="Proteomes" id="UP000265515"/>
    </source>
</evidence>
<feature type="compositionally biased region" description="Basic and acidic residues" evidence="1">
    <location>
        <begin position="1544"/>
        <end position="1556"/>
    </location>
</feature>
<feature type="region of interest" description="Disordered" evidence="1">
    <location>
        <begin position="1401"/>
        <end position="1434"/>
    </location>
</feature>
<dbReference type="PANTHER" id="PTHR32166">
    <property type="entry name" value="OSJNBA0013A04.12 PROTEIN"/>
    <property type="match status" value="1"/>
</dbReference>
<feature type="compositionally biased region" description="Basic and acidic residues" evidence="1">
    <location>
        <begin position="758"/>
        <end position="774"/>
    </location>
</feature>
<feature type="region of interest" description="Disordered" evidence="1">
    <location>
        <begin position="670"/>
        <end position="854"/>
    </location>
</feature>
<dbReference type="EMBL" id="BFEA01000394">
    <property type="protein sequence ID" value="GBG82021.1"/>
    <property type="molecule type" value="Genomic_DNA"/>
</dbReference>
<feature type="compositionally biased region" description="Low complexity" evidence="1">
    <location>
        <begin position="1315"/>
        <end position="1331"/>
    </location>
</feature>